<feature type="region of interest" description="Disordered" evidence="6">
    <location>
        <begin position="1616"/>
        <end position="1687"/>
    </location>
</feature>
<dbReference type="InterPro" id="IPR013087">
    <property type="entry name" value="Znf_C2H2_type"/>
</dbReference>
<feature type="compositionally biased region" description="Basic and acidic residues" evidence="6">
    <location>
        <begin position="660"/>
        <end position="704"/>
    </location>
</feature>
<feature type="region of interest" description="Disordered" evidence="6">
    <location>
        <begin position="1"/>
        <end position="114"/>
    </location>
</feature>
<evidence type="ECO:0000256" key="6">
    <source>
        <dbReference type="SAM" id="MobiDB-lite"/>
    </source>
</evidence>
<evidence type="ECO:0000256" key="1">
    <source>
        <dbReference type="ARBA" id="ARBA00022723"/>
    </source>
</evidence>
<feature type="compositionally biased region" description="Polar residues" evidence="6">
    <location>
        <begin position="13"/>
        <end position="22"/>
    </location>
</feature>
<feature type="region of interest" description="Disordered" evidence="6">
    <location>
        <begin position="1154"/>
        <end position="1184"/>
    </location>
</feature>
<feature type="domain" description="C2H2-type" evidence="7">
    <location>
        <begin position="1069"/>
        <end position="1097"/>
    </location>
</feature>
<evidence type="ECO:0000256" key="2">
    <source>
        <dbReference type="ARBA" id="ARBA00022737"/>
    </source>
</evidence>
<dbReference type="GO" id="GO:0005634">
    <property type="term" value="C:nucleus"/>
    <property type="evidence" value="ECO:0007669"/>
    <property type="project" value="TreeGrafter"/>
</dbReference>
<feature type="compositionally biased region" description="Low complexity" evidence="6">
    <location>
        <begin position="786"/>
        <end position="801"/>
    </location>
</feature>
<feature type="compositionally biased region" description="Polar residues" evidence="6">
    <location>
        <begin position="79"/>
        <end position="88"/>
    </location>
</feature>
<evidence type="ECO:0000313" key="8">
    <source>
        <dbReference type="EMBL" id="SBQ62060.1"/>
    </source>
</evidence>
<feature type="compositionally biased region" description="Polar residues" evidence="6">
    <location>
        <begin position="1848"/>
        <end position="1873"/>
    </location>
</feature>
<evidence type="ECO:0000256" key="5">
    <source>
        <dbReference type="PROSITE-ProRule" id="PRU00042"/>
    </source>
</evidence>
<feature type="compositionally biased region" description="Basic residues" evidence="6">
    <location>
        <begin position="931"/>
        <end position="940"/>
    </location>
</feature>
<feature type="compositionally biased region" description="Low complexity" evidence="6">
    <location>
        <begin position="1023"/>
        <end position="1045"/>
    </location>
</feature>
<evidence type="ECO:0000259" key="7">
    <source>
        <dbReference type="PROSITE" id="PS50157"/>
    </source>
</evidence>
<feature type="region of interest" description="Disordered" evidence="6">
    <location>
        <begin position="2122"/>
        <end position="2148"/>
    </location>
</feature>
<feature type="compositionally biased region" description="Basic residues" evidence="6">
    <location>
        <begin position="758"/>
        <end position="768"/>
    </location>
</feature>
<dbReference type="SUPFAM" id="SSF57667">
    <property type="entry name" value="beta-beta-alpha zinc fingers"/>
    <property type="match status" value="2"/>
</dbReference>
<dbReference type="Pfam" id="PF13843">
    <property type="entry name" value="DDE_Tnp_1_7"/>
    <property type="match status" value="1"/>
</dbReference>
<keyword evidence="3 5" id="KW-0863">Zinc-finger</keyword>
<dbReference type="InterPro" id="IPR036236">
    <property type="entry name" value="Znf_C2H2_sf"/>
</dbReference>
<dbReference type="GO" id="GO:0000981">
    <property type="term" value="F:DNA-binding transcription factor activity, RNA polymerase II-specific"/>
    <property type="evidence" value="ECO:0007669"/>
    <property type="project" value="TreeGrafter"/>
</dbReference>
<dbReference type="PROSITE" id="PS00028">
    <property type="entry name" value="ZINC_FINGER_C2H2_1"/>
    <property type="match status" value="7"/>
</dbReference>
<evidence type="ECO:0000256" key="3">
    <source>
        <dbReference type="ARBA" id="ARBA00022771"/>
    </source>
</evidence>
<feature type="compositionally biased region" description="Basic and acidic residues" evidence="6">
    <location>
        <begin position="941"/>
        <end position="951"/>
    </location>
</feature>
<feature type="compositionally biased region" description="Basic and acidic residues" evidence="6">
    <location>
        <begin position="896"/>
        <end position="909"/>
    </location>
</feature>
<feature type="region of interest" description="Disordered" evidence="6">
    <location>
        <begin position="1844"/>
        <end position="1885"/>
    </location>
</feature>
<organism evidence="8">
    <name type="scientific">Nothobranchius korthausae</name>
    <dbReference type="NCBI Taxonomy" id="1143690"/>
    <lineage>
        <taxon>Eukaryota</taxon>
        <taxon>Metazoa</taxon>
        <taxon>Chordata</taxon>
        <taxon>Craniata</taxon>
        <taxon>Vertebrata</taxon>
        <taxon>Euteleostomi</taxon>
        <taxon>Actinopterygii</taxon>
        <taxon>Neopterygii</taxon>
        <taxon>Teleostei</taxon>
        <taxon>Neoteleostei</taxon>
        <taxon>Acanthomorphata</taxon>
        <taxon>Ovalentaria</taxon>
        <taxon>Atherinomorphae</taxon>
        <taxon>Cyprinodontiformes</taxon>
        <taxon>Nothobranchiidae</taxon>
        <taxon>Nothobranchius</taxon>
    </lineage>
</organism>
<name>A0A1A8FRQ3_9TELE</name>
<feature type="domain" description="C2H2-type" evidence="7">
    <location>
        <begin position="191"/>
        <end position="218"/>
    </location>
</feature>
<dbReference type="InterPro" id="IPR050717">
    <property type="entry name" value="C2H2-ZF_Transcription_Reg"/>
</dbReference>
<feature type="region of interest" description="Disordered" evidence="6">
    <location>
        <begin position="643"/>
        <end position="712"/>
    </location>
</feature>
<dbReference type="Gene3D" id="3.30.160.60">
    <property type="entry name" value="Classic Zinc Finger"/>
    <property type="match status" value="4"/>
</dbReference>
<feature type="compositionally biased region" description="Polar residues" evidence="6">
    <location>
        <begin position="1313"/>
        <end position="1324"/>
    </location>
</feature>
<dbReference type="GO" id="GO:0000977">
    <property type="term" value="F:RNA polymerase II transcription regulatory region sequence-specific DNA binding"/>
    <property type="evidence" value="ECO:0007669"/>
    <property type="project" value="TreeGrafter"/>
</dbReference>
<feature type="compositionally biased region" description="Basic residues" evidence="6">
    <location>
        <begin position="802"/>
        <end position="820"/>
    </location>
</feature>
<feature type="compositionally biased region" description="Polar residues" evidence="6">
    <location>
        <begin position="1726"/>
        <end position="1750"/>
    </location>
</feature>
<feature type="domain" description="C2H2-type" evidence="7">
    <location>
        <begin position="322"/>
        <end position="345"/>
    </location>
</feature>
<feature type="compositionally biased region" description="Low complexity" evidence="6">
    <location>
        <begin position="983"/>
        <end position="995"/>
    </location>
</feature>
<dbReference type="FunFam" id="3.30.160.60:FF:002343">
    <property type="entry name" value="Zinc finger protein 33A"/>
    <property type="match status" value="1"/>
</dbReference>
<keyword evidence="2" id="KW-0677">Repeat</keyword>
<evidence type="ECO:0000256" key="4">
    <source>
        <dbReference type="ARBA" id="ARBA00022833"/>
    </source>
</evidence>
<keyword evidence="4" id="KW-0862">Zinc</keyword>
<gene>
    <name evidence="8" type="primary">Nfu_g_1_006207</name>
</gene>
<accession>A0A1A8FRQ3</accession>
<feature type="domain" description="C2H2-type" evidence="7">
    <location>
        <begin position="275"/>
        <end position="302"/>
    </location>
</feature>
<dbReference type="EMBL" id="HAEB01015533">
    <property type="protein sequence ID" value="SBQ62060.1"/>
    <property type="molecule type" value="Transcribed_RNA"/>
</dbReference>
<feature type="compositionally biased region" description="Basic and acidic residues" evidence="6">
    <location>
        <begin position="847"/>
        <end position="862"/>
    </location>
</feature>
<dbReference type="FunFam" id="3.30.160.60:FF:000446">
    <property type="entry name" value="Zinc finger protein"/>
    <property type="match status" value="1"/>
</dbReference>
<dbReference type="SMART" id="SM00355">
    <property type="entry name" value="ZnF_C2H2"/>
    <property type="match status" value="7"/>
</dbReference>
<sequence length="2222" mass="246705">MQNLLQEPPESNPPVTSATGKSQDTEAEPVQSEPDPQEEKRSAATAETKATPETSQAAEPPTGMGVTPPVEGEPGVKSQAESRGTTSKLDAPTEPGPNVKTNPGCDDRQLMKKPNKGVGQVKKFVLSKKAMVDPLKMDMSKPVVMPLTSSQLSLQCIECHIIFSDHKSKERHLKLSHPAEYEQCILRNSLFACYVCDRHFPNSTELMVHQKAHTEKKPFKCPICSQSFKKLSELTVHKKVHFGENGYACTECGKTCKTLTLLKYHQRKHTGDKPYVCKECGKRFVMGKTLQQHMESHLPEGAEETRAEVRPKAQKKKSDAIYPCPHCRKVFKTSKTRNLHLTNIHKIPALVDEQQLKHGAPIITPISISQPSMLQVEPNGLLQKVDANIDTEQIRKLIESLGNVQKVNQVVILGQVPPHAPPLEIHHPSEPAELANLNLSPPQIDFIGLKESESNRVDLDPSVDPMEQTIILEPITPDGHLENPPFSDQGSHLTVGENVELTLVETGQTERPQGEVIHQIPKQPETTTHAEPILCQNEVDDLNQNLEQTVILELTPALILTEEPEQFQTKPQSEITTSTFVLNADQGPPDQTACQSTVDELETILTAPSCMPTNDLEKTFRHSEQKELSSCLSLPCVQVPSQSETIKEDSHMEVVGQGPEQDKKSQDWEKRHLLEKLPVKSKNQSDEKDPSAKEGELLESETKEAPQNSDLPINVMSAQELVKVRKRKPARTFFFQGYMHDLVSSIYNDDYQFDAKPAKRQRPKKSHIVVKFGPQNKDKKSKKQKTPPQNQPIQQDLTKVKTSPKKLSKKKVQTQKKKATGKKEKKEGNVLTGKEVKSSSPAQQAQKIKDSPSKNKKEKKEGNVLTGKEVKSSSPAQQAQKIKDSPSKNKMKKQKVAKESAAHTSEHKTVSSPMFKKKKQVKLLRKDQPKSKKTGKGKKNLAKEQVGKSEEPGSNVNQDSLLLLKGHKQPQLKVYKLDPSKASSQTPETSPQSSQKVSRAKKPSDNFTAECKKKGGRSKKNQKALSLLSSKKVSNQPPETVPTKPKTTRKRKSSSNVETEGVITSKRALECKDCGESFSEVSSFQKHKTSAHIVESPSLTYTNGNIFEGVSTLDLYQLPQGHDKIVRVMSAPTDWDTEPETALEDRERSVSFPALIPSPSLPIPPTDVEMATYEDGSGGKIGMNDQSHLCLEVQSPFTETKSKDTQPNPTPETPFSASIHTKGSKTGEPLGSGRDKQEDNSTENLISEFEMQGTTEEDVKEDLLLEVDLVTVGEQNERDDPVSHPEGVNQNESNEDSSPAEHPGQANHETLKSCLTSQTVSCSTHEVEVKEEEEETLVQKKKEVGQGVSTRGHQRRDRTSNTSSAEDKPRDVESENEQGDCQVVFEKHCPSSDLEMANSGMGTQNSNLNALKSTPLPSLPYTPVRIEEFPEKPVVFELESLSTSVDEVMKGEEHERESDQSPGNILERFLTSRQQAASDKGMRLMTERSDQRRTFDSFAENEVQVLEDPGIKDEESNLQPFLVMPTCQNLQSNTVQPEHHRSIRSVLVKEESRSLLNDPQGGRHMRWNLEPAGNENADIPLIESMETTSSCRLTPELNSNQCIFFPVKEEEREVLLGSSRASRGSSTPDRSSNLNQTADCEPYEKRPSPPNSSQETIVRGPPSDPGSGDVTEGQAASDSEGQSPPELLDFLLQNSDDEDSNGFELSEPQLDKEAEILDFFNQNQMSSEHPNQISTNSPTSADQQQSPSVENRTREPIDYFYQYFGWDTWVKIAASTNKLPNILNPVTYREVACFVGIHIAMGTLKFPSPRLYWDDPTKVLLISEAMCLTRFLELSRMLKLTSPRDDLTSSSLKSQQQGKTCLSDQSVTSQSQDGQHEGDISSSLQKQRDPLWKVQPLLCRFNAGCQWLRRQGDYAVDQYSLPLMGKIHDNSPSLQCTTLTGPGGFLTHVDLKVDLSDKEDAVEKMVPRGSMVFLCKQELSTPSMLERLLAAGVHGAGKVGGPRGQIGDEFVSSNGKLMLRRSHRGFLLSTAGNEQRNMAALINSFEKAQTLARLSRNLQVLYSTPLTAASPTCWPLAVLWYLTDAALVNSWLLYRQNHRAASAALTFMAFRLEVSKALIHSSSSDTHDSVPPQPPSEKSHKTCETPNPVLVEESPLPDAATRYDSSGHWPEQLSEGEGGKCRFGDCQRMSRVLCLKCCVFLCISRNHNCFLNFHSQGPLGKE</sequence>
<feature type="region of interest" description="Disordered" evidence="6">
    <location>
        <begin position="1726"/>
        <end position="1752"/>
    </location>
</feature>
<dbReference type="PROSITE" id="PS50157">
    <property type="entry name" value="ZINC_FINGER_C2H2_2"/>
    <property type="match status" value="6"/>
</dbReference>
<dbReference type="PANTHER" id="PTHR14196:SF12">
    <property type="entry name" value="ZINC FINGER PROTEIN 208-LIKE"/>
    <property type="match status" value="1"/>
</dbReference>
<reference evidence="8" key="1">
    <citation type="submission" date="2016-05" db="EMBL/GenBank/DDBJ databases">
        <authorList>
            <person name="Lavstsen T."/>
            <person name="Jespersen J.S."/>
        </authorList>
    </citation>
    <scope>NUCLEOTIDE SEQUENCE</scope>
    <source>
        <tissue evidence="8">Brain</tissue>
    </source>
</reference>
<dbReference type="PANTHER" id="PTHR14196">
    <property type="entry name" value="ODD-SKIPPED - RELATED"/>
    <property type="match status" value="1"/>
</dbReference>
<proteinExistence type="predicted"/>
<keyword evidence="1" id="KW-0479">Metal-binding</keyword>
<dbReference type="InterPro" id="IPR029526">
    <property type="entry name" value="PGBD"/>
</dbReference>
<feature type="compositionally biased region" description="Polar residues" evidence="6">
    <location>
        <begin position="1627"/>
        <end position="1638"/>
    </location>
</feature>
<dbReference type="GO" id="GO:0008270">
    <property type="term" value="F:zinc ion binding"/>
    <property type="evidence" value="ECO:0007669"/>
    <property type="project" value="UniProtKB-KW"/>
</dbReference>
<feature type="domain" description="C2H2-type" evidence="7">
    <location>
        <begin position="247"/>
        <end position="274"/>
    </location>
</feature>
<reference evidence="8" key="2">
    <citation type="submission" date="2016-06" db="EMBL/GenBank/DDBJ databases">
        <title>The genome of a short-lived fish provides insights into sex chromosome evolution and the genetic control of aging.</title>
        <authorList>
            <person name="Reichwald K."/>
            <person name="Felder M."/>
            <person name="Petzold A."/>
            <person name="Koch P."/>
            <person name="Groth M."/>
            <person name="Platzer M."/>
        </authorList>
    </citation>
    <scope>NUCLEOTIDE SEQUENCE</scope>
    <source>
        <tissue evidence="8">Brain</tissue>
    </source>
</reference>
<protein>
    <submittedName>
        <fullName evidence="8">Zinc finger</fullName>
    </submittedName>
</protein>
<feature type="compositionally biased region" description="Low complexity" evidence="6">
    <location>
        <begin position="43"/>
        <end position="54"/>
    </location>
</feature>
<feature type="region of interest" description="Disordered" evidence="6">
    <location>
        <begin position="1198"/>
        <end position="1381"/>
    </location>
</feature>
<feature type="compositionally biased region" description="Low complexity" evidence="6">
    <location>
        <begin position="1616"/>
        <end position="1626"/>
    </location>
</feature>
<dbReference type="FunFam" id="3.30.160.60:FF:000624">
    <property type="entry name" value="zinc finger protein 697"/>
    <property type="match status" value="1"/>
</dbReference>
<feature type="region of interest" description="Disordered" evidence="6">
    <location>
        <begin position="756"/>
        <end position="1061"/>
    </location>
</feature>
<dbReference type="Pfam" id="PF00096">
    <property type="entry name" value="zf-C2H2"/>
    <property type="match status" value="3"/>
</dbReference>
<feature type="domain" description="C2H2-type" evidence="7">
    <location>
        <begin position="219"/>
        <end position="246"/>
    </location>
</feature>